<evidence type="ECO:0000256" key="13">
    <source>
        <dbReference type="PROSITE-ProRule" id="PRU00221"/>
    </source>
</evidence>
<sequence>MAGAREDTPESSSSAAGSEDRPGPARLIEAVPPAESEGCGRPLEEAPKKLCGYLSKFGGKGPIRSWKSRWFFYDERKCHLYYSRTAQDANPLDSIDLSSAVFDCKADAEEGTFEIRTPSRVITLKAATKEVMLYWLQQLQMKRWEFHNSPPVLPAAPDATLAGNGPALHLKLGQEEAELEEFLCPVKTPTGLVGAAAALQPVPAMPLALQNISLKHLGTEIQNTMHNIRGNKQVLGTGHGPPVEDFPQSAEPQSEEQASALDPSAPGKEPADSPKPAPKSSLTTCLTQKTKRQSNTFPFFSEGLRNRTAQEKVVALEQQVMVLTKELKSQKELVKILHKALEAAQQEKRASSAYLAAAEDKDRLELVRHKVRQIAELGRRVEALEQERESLLHTASLREQRVQELQQHVQLLMDKNQAKQQVICKLSEKVTQDLAQPPNAADRDFLSQQERMEHLKDDMEAYRTQNRFLNSEIHQVTKIWRKVAEKEKALLTKCAYLQARNCQVESKYLAGLRRLQEAVGPEAGECWELLRELVQEALQWEASEASADGVELSPVSEYDEYGFLTVPDYEVEDLRLLARIQVLEVRSHHLLALEAVERPLRERWAALDQLSPSAELKQLLRAGVPREHRPRVWRWLVHLRVQHLHTPSCYQELLRRGQACEHPAARQIELDLNRTFPNNKHFTCPTSNFPDKLRRVLLAFSWQNPAIGYCQGLNRLAAVALLVLEEEESAFWCLVAIVETILPADYYSKTLTASQVDQRVLQDLLSEKLPRLMAHLGQHRVDLSLITFNWFLVIFADSLISDILLRVWDAFLYEGTKVVFRYALAIFKYNEEEILRLQDSLEIYQYLRFFTKTICNSRKLMHIAFSDMNPFPMKQLRQLRAAHRERLEAELRELEQLKAEYLERRASWGRAVTEGCAREAAGLRAGTRRVARSAESEPDAAAAAAAATTCAAVSKMSWHPQYRSSKFRHVFGKPASKENCYDSVPITRSVHDNHFCAVNPHFIAVVTECAGGGAFLVIPLHQTGKLDPHYPKVCGHRGNVLDIKWNPFDDFEIASCSEDTTIKIWDIPKQLLARNLTAYKKELVGHSRRVGLVEWHPTAANILFSSGYDYKVMVWNLDTKESVIVSPVRTITCHQDVILSMSFNTNGSLLATACKDRKIRILDPRLGTILQEASYKGHRANKVLFLGNLNKLLSTGTSRWNNRQMALWDQDNLSVPLTEEDLDGSSGVLFPFYDVDTNMLYVVGKGDGNIRYYEVSAEKPHLNYLTEYRSYNPQKGIGAMPKRGLDVSSCEIFRFYKLITTKSLIEPISMIVPRRSESYQEDIYPPTAGAQPSLTAREWLSGMNREPILVSLRPGSQLLSPQPQPPEKPPPTSMARTSPLLLDQPAKRSAEDGQRPFPQLEGKAPRWAAEHRPEEKKSWLTNGFDIFECPPPKTENELLQMFYRQQEEIRRLRELVTQREVQAKQLELEIKNLRMGSE</sequence>
<protein>
    <recommendedName>
        <fullName evidence="14">Coronin</fullName>
    </recommendedName>
</protein>
<keyword evidence="8 15" id="KW-0175">Coiled coil</keyword>
<feature type="compositionally biased region" description="Basic and acidic residues" evidence="16">
    <location>
        <begin position="1385"/>
        <end position="1394"/>
    </location>
</feature>
<dbReference type="Pfam" id="PF16300">
    <property type="entry name" value="WD40_4"/>
    <property type="match status" value="1"/>
</dbReference>
<evidence type="ECO:0000256" key="9">
    <source>
        <dbReference type="ARBA" id="ARBA00023203"/>
    </source>
</evidence>
<dbReference type="PANTHER" id="PTHR10856">
    <property type="entry name" value="CORONIN"/>
    <property type="match status" value="1"/>
</dbReference>
<dbReference type="FunFam" id="2.130.10.10:FF:000053">
    <property type="entry name" value="Coronin"/>
    <property type="match status" value="1"/>
</dbReference>
<dbReference type="InterPro" id="IPR019775">
    <property type="entry name" value="WD40_repeat_CS"/>
</dbReference>
<dbReference type="GO" id="GO:0005829">
    <property type="term" value="C:cytosol"/>
    <property type="evidence" value="ECO:0007669"/>
    <property type="project" value="UniProtKB-ARBA"/>
</dbReference>
<feature type="repeat" description="WD" evidence="13">
    <location>
        <begin position="1033"/>
        <end position="1067"/>
    </location>
</feature>
<dbReference type="InterPro" id="IPR035969">
    <property type="entry name" value="Rab-GAP_TBC_sf"/>
</dbReference>
<dbReference type="InterPro" id="IPR001849">
    <property type="entry name" value="PH_domain"/>
</dbReference>
<evidence type="ECO:0000256" key="4">
    <source>
        <dbReference type="ARBA" id="ARBA00022468"/>
    </source>
</evidence>
<feature type="repeat" description="WD" evidence="13">
    <location>
        <begin position="1083"/>
        <end position="1125"/>
    </location>
</feature>
<gene>
    <name evidence="19" type="ORF">SUZIE_175985</name>
</gene>
<feature type="domain" description="Rab-GAP TBC" evidence="18">
    <location>
        <begin position="623"/>
        <end position="815"/>
    </location>
</feature>
<dbReference type="InterPro" id="IPR015048">
    <property type="entry name" value="DUF1899"/>
</dbReference>
<dbReference type="InterPro" id="IPR015505">
    <property type="entry name" value="Coronin"/>
</dbReference>
<dbReference type="InterPro" id="IPR036322">
    <property type="entry name" value="WD40_repeat_dom_sf"/>
</dbReference>
<dbReference type="GO" id="GO:0031410">
    <property type="term" value="C:cytoplasmic vesicle"/>
    <property type="evidence" value="ECO:0007669"/>
    <property type="project" value="UniProtKB-ARBA"/>
</dbReference>
<evidence type="ECO:0000256" key="5">
    <source>
        <dbReference type="ARBA" id="ARBA00022574"/>
    </source>
</evidence>
<evidence type="ECO:0000256" key="15">
    <source>
        <dbReference type="SAM" id="Coils"/>
    </source>
</evidence>
<dbReference type="Gene3D" id="2.130.10.10">
    <property type="entry name" value="YVTN repeat-like/Quinoprotein amine dehydrogenase"/>
    <property type="match status" value="1"/>
</dbReference>
<evidence type="ECO:0000256" key="12">
    <source>
        <dbReference type="ARBA" id="ARBA00065986"/>
    </source>
</evidence>
<proteinExistence type="inferred from homology"/>
<dbReference type="SMART" id="SM00233">
    <property type="entry name" value="PH"/>
    <property type="match status" value="1"/>
</dbReference>
<dbReference type="FunFam" id="1.10.472.80:FF:000018">
    <property type="entry name" value="TBC1 domain family member 2B"/>
    <property type="match status" value="1"/>
</dbReference>
<comment type="subcellular location">
    <subcellularLocation>
        <location evidence="1">Cytoplasm</location>
        <location evidence="1">Cytoskeleton</location>
        <location evidence="1">Cilium basal body</location>
    </subcellularLocation>
    <subcellularLocation>
        <location evidence="2">Cytoplasm</location>
        <location evidence="2">Cytoskeleton</location>
        <location evidence="2">Microtubule organizing center</location>
        <location evidence="2">Centrosome</location>
        <location evidence="2">Centriolar satellite</location>
    </subcellularLocation>
</comment>
<dbReference type="Gene3D" id="1.10.8.270">
    <property type="entry name" value="putative rabgap domain of human tbc1 domain family member 14 like domains"/>
    <property type="match status" value="1"/>
</dbReference>
<comment type="subunit">
    <text evidence="12">Interacts with activated RAC1 and CDH1.</text>
</comment>
<dbReference type="Pfam" id="PF08953">
    <property type="entry name" value="DUF1899"/>
    <property type="match status" value="1"/>
</dbReference>
<dbReference type="PROSITE" id="PS00678">
    <property type="entry name" value="WD_REPEATS_1"/>
    <property type="match status" value="2"/>
</dbReference>
<comment type="function">
    <text evidence="10">Molecular adapter which is involved in cilium biogenesis. Part of a functional complex including OFD1 a centriolar protein involved in cilium assembly. Could regulate the cAMP-dependent phosphorylation of OFD1, and its subsequent ubiquitination by PJA2 which ultimately leads to its proteasomal degradation.</text>
</comment>
<keyword evidence="20" id="KW-1185">Reference proteome</keyword>
<evidence type="ECO:0000313" key="19">
    <source>
        <dbReference type="EMBL" id="MBZ3884047.1"/>
    </source>
</evidence>
<keyword evidence="5 13" id="KW-0853">WD repeat</keyword>
<dbReference type="PROSITE" id="PS50003">
    <property type="entry name" value="PH_DOMAIN"/>
    <property type="match status" value="1"/>
</dbReference>
<dbReference type="Gene3D" id="2.30.29.30">
    <property type="entry name" value="Pleckstrin-homology domain (PH domain)/Phosphotyrosine-binding domain (PTB)"/>
    <property type="match status" value="1"/>
</dbReference>
<evidence type="ECO:0000256" key="1">
    <source>
        <dbReference type="ARBA" id="ARBA00004120"/>
    </source>
</evidence>
<evidence type="ECO:0000256" key="16">
    <source>
        <dbReference type="SAM" id="MobiDB-lite"/>
    </source>
</evidence>
<dbReference type="Pfam" id="PF00566">
    <property type="entry name" value="RabGAP-TBC"/>
    <property type="match status" value="1"/>
</dbReference>
<dbReference type="SMART" id="SM01166">
    <property type="entry name" value="DUF1899"/>
    <property type="match status" value="1"/>
</dbReference>
<dbReference type="FunFam" id="1.10.8.270:FF:000014">
    <property type="entry name" value="Putative TBC1 domain family member 2B"/>
    <property type="match status" value="1"/>
</dbReference>
<evidence type="ECO:0000259" key="18">
    <source>
        <dbReference type="PROSITE" id="PS50086"/>
    </source>
</evidence>
<dbReference type="InterPro" id="IPR001680">
    <property type="entry name" value="WD40_rpt"/>
</dbReference>
<dbReference type="GO" id="GO:0005096">
    <property type="term" value="F:GTPase activator activity"/>
    <property type="evidence" value="ECO:0007669"/>
    <property type="project" value="UniProtKB-KW"/>
</dbReference>
<comment type="caution">
    <text evidence="19">The sequence shown here is derived from an EMBL/GenBank/DDBJ whole genome shotgun (WGS) entry which is preliminary data.</text>
</comment>
<feature type="coiled-coil region" evidence="15">
    <location>
        <begin position="873"/>
        <end position="907"/>
    </location>
</feature>
<comment type="function">
    <text evidence="11">Acts as a GTPase-activating protein for RAB7A. Signal effector acting as a linker between RAC1 and RAB7A, leading to RAB7A inactivation and subsequent inhibition of cadherin degradation and reduced cell-cell adhesion.</text>
</comment>
<dbReference type="InterPro" id="IPR000195">
    <property type="entry name" value="Rab-GAP-TBC_dom"/>
</dbReference>
<feature type="region of interest" description="Disordered" evidence="16">
    <location>
        <begin position="1"/>
        <end position="26"/>
    </location>
</feature>
<feature type="repeat" description="WD" evidence="13">
    <location>
        <begin position="1131"/>
        <end position="1172"/>
    </location>
</feature>
<dbReference type="SMART" id="SM01167">
    <property type="entry name" value="DUF1900"/>
    <property type="match status" value="1"/>
</dbReference>
<evidence type="ECO:0000256" key="3">
    <source>
        <dbReference type="ARBA" id="ARBA00009482"/>
    </source>
</evidence>
<dbReference type="GO" id="GO:0030030">
    <property type="term" value="P:cell projection organization"/>
    <property type="evidence" value="ECO:0007669"/>
    <property type="project" value="UniProtKB-KW"/>
</dbReference>
<evidence type="ECO:0000259" key="17">
    <source>
        <dbReference type="PROSITE" id="PS50003"/>
    </source>
</evidence>
<dbReference type="Gene3D" id="1.10.472.80">
    <property type="entry name" value="Ypt/Rab-GAP domain of gyp1p, domain 3"/>
    <property type="match status" value="1"/>
</dbReference>
<dbReference type="SMART" id="SM00164">
    <property type="entry name" value="TBC"/>
    <property type="match status" value="1"/>
</dbReference>
<feature type="coiled-coil region" evidence="15">
    <location>
        <begin position="306"/>
        <end position="472"/>
    </location>
</feature>
<evidence type="ECO:0000256" key="8">
    <source>
        <dbReference type="ARBA" id="ARBA00023054"/>
    </source>
</evidence>
<keyword evidence="6 14" id="KW-0677">Repeat</keyword>
<feature type="region of interest" description="Disordered" evidence="16">
    <location>
        <begin position="1355"/>
        <end position="1414"/>
    </location>
</feature>
<accession>A0AA41N596</accession>
<dbReference type="SUPFAM" id="SSF50978">
    <property type="entry name" value="WD40 repeat-like"/>
    <property type="match status" value="1"/>
</dbReference>
<evidence type="ECO:0000256" key="6">
    <source>
        <dbReference type="ARBA" id="ARBA00022737"/>
    </source>
</evidence>
<evidence type="ECO:0000256" key="14">
    <source>
        <dbReference type="RuleBase" id="RU280818"/>
    </source>
</evidence>
<evidence type="ECO:0000256" key="11">
    <source>
        <dbReference type="ARBA" id="ARBA00055519"/>
    </source>
</evidence>
<keyword evidence="7" id="KW-0970">Cilium biogenesis/degradation</keyword>
<dbReference type="PANTHER" id="PTHR10856:SF2">
    <property type="entry name" value="CORONIN-2A"/>
    <property type="match status" value="1"/>
</dbReference>
<reference evidence="19" key="1">
    <citation type="submission" date="2020-03" db="EMBL/GenBank/DDBJ databases">
        <title>Studies in the Genomics of Life Span.</title>
        <authorList>
            <person name="Glass D."/>
        </authorList>
    </citation>
    <scope>NUCLEOTIDE SEQUENCE</scope>
    <source>
        <strain evidence="19">SUZIE</strain>
        <tissue evidence="19">Muscle</tissue>
    </source>
</reference>
<organism evidence="19 20">
    <name type="scientific">Sciurus carolinensis</name>
    <name type="common">Eastern gray squirrel</name>
    <dbReference type="NCBI Taxonomy" id="30640"/>
    <lineage>
        <taxon>Eukaryota</taxon>
        <taxon>Metazoa</taxon>
        <taxon>Chordata</taxon>
        <taxon>Craniata</taxon>
        <taxon>Vertebrata</taxon>
        <taxon>Euteleostomi</taxon>
        <taxon>Mammalia</taxon>
        <taxon>Eutheria</taxon>
        <taxon>Euarchontoglires</taxon>
        <taxon>Glires</taxon>
        <taxon>Rodentia</taxon>
        <taxon>Sciuromorpha</taxon>
        <taxon>Sciuridae</taxon>
        <taxon>Sciurinae</taxon>
        <taxon>Sciurini</taxon>
        <taxon>Sciurus</taxon>
    </lineage>
</organism>
<dbReference type="PROSITE" id="PS50294">
    <property type="entry name" value="WD_REPEATS_REGION"/>
    <property type="match status" value="2"/>
</dbReference>
<dbReference type="FunFam" id="2.30.29.30:FF:000248">
    <property type="entry name" value="TBC1 domain family member 2A isoform X1"/>
    <property type="match status" value="1"/>
</dbReference>
<dbReference type="CDD" id="cd01265">
    <property type="entry name" value="PH_TBC1D2A"/>
    <property type="match status" value="1"/>
</dbReference>
<evidence type="ECO:0000256" key="7">
    <source>
        <dbReference type="ARBA" id="ARBA00022794"/>
    </source>
</evidence>
<feature type="region of interest" description="Disordered" evidence="16">
    <location>
        <begin position="231"/>
        <end position="288"/>
    </location>
</feature>
<name>A0AA41N596_SCICA</name>
<dbReference type="Pfam" id="PF00169">
    <property type="entry name" value="PH"/>
    <property type="match status" value="1"/>
</dbReference>
<dbReference type="SUPFAM" id="SSF47923">
    <property type="entry name" value="Ypt/Rab-GAP domain of gyp1p"/>
    <property type="match status" value="2"/>
</dbReference>
<feature type="compositionally biased region" description="Pro residues" evidence="16">
    <location>
        <begin position="1362"/>
        <end position="1372"/>
    </location>
</feature>
<dbReference type="GO" id="GO:0051015">
    <property type="term" value="F:actin filament binding"/>
    <property type="evidence" value="ECO:0007669"/>
    <property type="project" value="TreeGrafter"/>
</dbReference>
<dbReference type="PROSITE" id="PS50082">
    <property type="entry name" value="WD_REPEATS_2"/>
    <property type="match status" value="3"/>
</dbReference>
<dbReference type="GO" id="GO:0034451">
    <property type="term" value="C:centriolar satellite"/>
    <property type="evidence" value="ECO:0007669"/>
    <property type="project" value="UniProtKB-SubCell"/>
</dbReference>
<comment type="similarity">
    <text evidence="3 14">Belongs to the WD repeat coronin family.</text>
</comment>
<dbReference type="SMART" id="SM00320">
    <property type="entry name" value="WD40"/>
    <property type="match status" value="4"/>
</dbReference>
<dbReference type="InterPro" id="IPR011993">
    <property type="entry name" value="PH-like_dom_sf"/>
</dbReference>
<feature type="domain" description="PH" evidence="17">
    <location>
        <begin position="47"/>
        <end position="144"/>
    </location>
</feature>
<dbReference type="PROSITE" id="PS50086">
    <property type="entry name" value="TBC_RABGAP"/>
    <property type="match status" value="1"/>
</dbReference>
<evidence type="ECO:0000256" key="10">
    <source>
        <dbReference type="ARBA" id="ARBA00034464"/>
    </source>
</evidence>
<evidence type="ECO:0000313" key="20">
    <source>
        <dbReference type="Proteomes" id="UP001166674"/>
    </source>
</evidence>
<dbReference type="InterPro" id="IPR015943">
    <property type="entry name" value="WD40/YVTN_repeat-like_dom_sf"/>
</dbReference>
<dbReference type="Proteomes" id="UP001166674">
    <property type="component" value="Unassembled WGS sequence"/>
</dbReference>
<keyword evidence="9" id="KW-0009">Actin-binding</keyword>
<evidence type="ECO:0000256" key="2">
    <source>
        <dbReference type="ARBA" id="ARBA00004607"/>
    </source>
</evidence>
<dbReference type="Pfam" id="PF00400">
    <property type="entry name" value="WD40"/>
    <property type="match status" value="2"/>
</dbReference>
<dbReference type="SUPFAM" id="SSF50729">
    <property type="entry name" value="PH domain-like"/>
    <property type="match status" value="1"/>
</dbReference>
<dbReference type="EMBL" id="JAATJV010391217">
    <property type="protein sequence ID" value="MBZ3884047.1"/>
    <property type="molecule type" value="Genomic_DNA"/>
</dbReference>
<keyword evidence="4" id="KW-0343">GTPase activation</keyword>